<protein>
    <submittedName>
        <fullName evidence="2">Uncharacterized protein</fullName>
    </submittedName>
</protein>
<sequence length="246" mass="27092">MIIGKESAVSHHPNTKTGRIKTAGKGSAGDILIWELPGPAAALWGEAGGGAIWAQRALAGAPQHRTTLVLLRCQSLPKSVLHFTAHRAPDLPTRKRQSLATVRRRRRDALAGDPRPKSIRFLDPSNCRLPSTVPCWETQGFNVVRVAVVFSLSNREINSDNHHERPTAKRRRGTRFRARNRHDMQVGGTVTGTASRWRLLDVGICVSSAANCIRDRNPPRLLHRWARCSAAAQRLEGFTTPASHPA</sequence>
<accession>A0A8H6KPV1</accession>
<dbReference type="AlphaFoldDB" id="A0A8H6KPV1"/>
<reference evidence="2" key="1">
    <citation type="journal article" date="2020" name="Phytopathology">
        <title>Genome Sequence Resources of Colletotrichum truncatum, C. plurivorum, C. musicola, and C. sojae: Four Species Pathogenic to Soybean (Glycine max).</title>
        <authorList>
            <person name="Rogerio F."/>
            <person name="Boufleur T.R."/>
            <person name="Ciampi-Guillardi M."/>
            <person name="Sukno S.A."/>
            <person name="Thon M.R."/>
            <person name="Massola Junior N.S."/>
            <person name="Baroncelli R."/>
        </authorList>
    </citation>
    <scope>NUCLEOTIDE SEQUENCE</scope>
    <source>
        <strain evidence="2">LFN00145</strain>
    </source>
</reference>
<evidence type="ECO:0000313" key="3">
    <source>
        <dbReference type="Proteomes" id="UP000654918"/>
    </source>
</evidence>
<feature type="compositionally biased region" description="Basic residues" evidence="1">
    <location>
        <begin position="168"/>
        <end position="177"/>
    </location>
</feature>
<feature type="region of interest" description="Disordered" evidence="1">
    <location>
        <begin position="1"/>
        <end position="23"/>
    </location>
</feature>
<proteinExistence type="predicted"/>
<keyword evidence="3" id="KW-1185">Reference proteome</keyword>
<organism evidence="2 3">
    <name type="scientific">Colletotrichum plurivorum</name>
    <dbReference type="NCBI Taxonomy" id="2175906"/>
    <lineage>
        <taxon>Eukaryota</taxon>
        <taxon>Fungi</taxon>
        <taxon>Dikarya</taxon>
        <taxon>Ascomycota</taxon>
        <taxon>Pezizomycotina</taxon>
        <taxon>Sordariomycetes</taxon>
        <taxon>Hypocreomycetidae</taxon>
        <taxon>Glomerellales</taxon>
        <taxon>Glomerellaceae</taxon>
        <taxon>Colletotrichum</taxon>
        <taxon>Colletotrichum orchidearum species complex</taxon>
    </lineage>
</organism>
<feature type="compositionally biased region" description="Basic and acidic residues" evidence="1">
    <location>
        <begin position="158"/>
        <end position="167"/>
    </location>
</feature>
<dbReference type="Proteomes" id="UP000654918">
    <property type="component" value="Unassembled WGS sequence"/>
</dbReference>
<feature type="region of interest" description="Disordered" evidence="1">
    <location>
        <begin position="158"/>
        <end position="177"/>
    </location>
</feature>
<gene>
    <name evidence="2" type="ORF">CPLU01_04338</name>
</gene>
<evidence type="ECO:0000256" key="1">
    <source>
        <dbReference type="SAM" id="MobiDB-lite"/>
    </source>
</evidence>
<comment type="caution">
    <text evidence="2">The sequence shown here is derived from an EMBL/GenBank/DDBJ whole genome shotgun (WGS) entry which is preliminary data.</text>
</comment>
<name>A0A8H6KPV1_9PEZI</name>
<dbReference type="EMBL" id="WIGO01000040">
    <property type="protein sequence ID" value="KAF6835467.1"/>
    <property type="molecule type" value="Genomic_DNA"/>
</dbReference>
<evidence type="ECO:0000313" key="2">
    <source>
        <dbReference type="EMBL" id="KAF6835467.1"/>
    </source>
</evidence>